<dbReference type="EMBL" id="AP022577">
    <property type="protein sequence ID" value="BBX84122.1"/>
    <property type="molecule type" value="Genomic_DNA"/>
</dbReference>
<sequence>MGQIAESACAASGFRRYTPKAVAAAGAIVALGVLTTACGGNQSPPGNTTSTTTTTTTTTSSPASVSPTQKSINPSGPNSFTPSVLAPPPQTAQPGVHHNF</sequence>
<name>A0ABM7IC15_9MYCO</name>
<keyword evidence="3" id="KW-1185">Reference proteome</keyword>
<gene>
    <name evidence="2" type="ORF">MAUB_19950</name>
</gene>
<protein>
    <submittedName>
        <fullName evidence="2">Uncharacterized protein</fullName>
    </submittedName>
</protein>
<reference evidence="2 3" key="1">
    <citation type="journal article" date="2019" name="Emerg. Microbes Infect.">
        <title>Comprehensive subspecies identification of 175 nontuberculous mycobacteria species based on 7547 genomic profiles.</title>
        <authorList>
            <person name="Matsumoto Y."/>
            <person name="Kinjo T."/>
            <person name="Motooka D."/>
            <person name="Nabeya D."/>
            <person name="Jung N."/>
            <person name="Uechi K."/>
            <person name="Horii T."/>
            <person name="Iida T."/>
            <person name="Fujita J."/>
            <person name="Nakamura S."/>
        </authorList>
    </citation>
    <scope>NUCLEOTIDE SEQUENCE [LARGE SCALE GENOMIC DNA]</scope>
    <source>
        <strain evidence="2 3">JCM 15296</strain>
    </source>
</reference>
<dbReference type="Proteomes" id="UP000465609">
    <property type="component" value="Chromosome"/>
</dbReference>
<feature type="region of interest" description="Disordered" evidence="1">
    <location>
        <begin position="39"/>
        <end position="100"/>
    </location>
</feature>
<feature type="compositionally biased region" description="Low complexity" evidence="1">
    <location>
        <begin position="48"/>
        <end position="61"/>
    </location>
</feature>
<organism evidence="2 3">
    <name type="scientific">Mycolicibacterium aubagnense</name>
    <dbReference type="NCBI Taxonomy" id="319707"/>
    <lineage>
        <taxon>Bacteria</taxon>
        <taxon>Bacillati</taxon>
        <taxon>Actinomycetota</taxon>
        <taxon>Actinomycetes</taxon>
        <taxon>Mycobacteriales</taxon>
        <taxon>Mycobacteriaceae</taxon>
        <taxon>Mycolicibacterium</taxon>
    </lineage>
</organism>
<feature type="compositionally biased region" description="Polar residues" evidence="1">
    <location>
        <begin position="62"/>
        <end position="82"/>
    </location>
</feature>
<accession>A0ABM7IC15</accession>
<evidence type="ECO:0000256" key="1">
    <source>
        <dbReference type="SAM" id="MobiDB-lite"/>
    </source>
</evidence>
<proteinExistence type="predicted"/>
<evidence type="ECO:0000313" key="3">
    <source>
        <dbReference type="Proteomes" id="UP000465609"/>
    </source>
</evidence>
<dbReference type="RefSeq" id="WP_234884370.1">
    <property type="nucleotide sequence ID" value="NZ_AP022577.1"/>
</dbReference>
<evidence type="ECO:0000313" key="2">
    <source>
        <dbReference type="EMBL" id="BBX84122.1"/>
    </source>
</evidence>